<dbReference type="AlphaFoldDB" id="A0A431U6H4"/>
<dbReference type="EMBL" id="RXOF01000002">
    <property type="protein sequence ID" value="RTQ52309.1"/>
    <property type="molecule type" value="Genomic_DNA"/>
</dbReference>
<sequence>MPNLTYYSQKFPPHFKIRAEETTNVSWAELVWAAITVGKPESRNLFLHGIYSHFEYRMRLYMLKVHLMESASGEYEQTQVYKGLDPSEKTALSYFLGLTMAKLLAHRRLKTPWLQHIDRCQEKLNFVAKKRPDLVGLSRESEWLVMEAKGRSGAADEKALQNAELQTDELLDINGITDLLRVVSMTYFAGPGSLRVRWQDPPEFNQEAPSLTIEPLEFLRLYYEPLRSFINPAEQQITSESFSGFTFNMVTLSDFDVRIGLINQPDNFFLERPNWARNAQITRYLNPASGAVDDRTFLGDDGILIQLGSTWDIEAMRQEPLERRPIS</sequence>
<proteinExistence type="predicted"/>
<dbReference type="RefSeq" id="WP_126691966.1">
    <property type="nucleotide sequence ID" value="NZ_RXOF01000002.1"/>
</dbReference>
<dbReference type="Proteomes" id="UP000282184">
    <property type="component" value="Unassembled WGS sequence"/>
</dbReference>
<reference evidence="1 2" key="1">
    <citation type="submission" date="2018-12" db="EMBL/GenBank/DDBJ databases">
        <title>Hymenobacter gummosus sp. nov., isolated from a spring.</title>
        <authorList>
            <person name="Nie L."/>
        </authorList>
    </citation>
    <scope>NUCLEOTIDE SEQUENCE [LARGE SCALE GENOMIC DNA]</scope>
    <source>
        <strain evidence="1 2">KCTC 52166</strain>
    </source>
</reference>
<name>A0A431U6H4_9BACT</name>
<gene>
    <name evidence="1" type="ORF">EJV47_04610</name>
</gene>
<evidence type="ECO:0000313" key="1">
    <source>
        <dbReference type="EMBL" id="RTQ52309.1"/>
    </source>
</evidence>
<keyword evidence="2" id="KW-1185">Reference proteome</keyword>
<evidence type="ECO:0000313" key="2">
    <source>
        <dbReference type="Proteomes" id="UP000282184"/>
    </source>
</evidence>
<dbReference type="OrthoDB" id="2969555at2"/>
<protein>
    <submittedName>
        <fullName evidence="1">Uncharacterized protein</fullName>
    </submittedName>
</protein>
<comment type="caution">
    <text evidence="1">The sequence shown here is derived from an EMBL/GenBank/DDBJ whole genome shotgun (WGS) entry which is preliminary data.</text>
</comment>
<organism evidence="1 2">
    <name type="scientific">Hymenobacter gummosus</name>
    <dbReference type="NCBI Taxonomy" id="1776032"/>
    <lineage>
        <taxon>Bacteria</taxon>
        <taxon>Pseudomonadati</taxon>
        <taxon>Bacteroidota</taxon>
        <taxon>Cytophagia</taxon>
        <taxon>Cytophagales</taxon>
        <taxon>Hymenobacteraceae</taxon>
        <taxon>Hymenobacter</taxon>
    </lineage>
</organism>
<accession>A0A431U6H4</accession>